<protein>
    <submittedName>
        <fullName evidence="2">Siderophore-interacting protein</fullName>
    </submittedName>
</protein>
<name>A0ABP7F215_9ACTN</name>
<dbReference type="InterPro" id="IPR017938">
    <property type="entry name" value="Riboflavin_synthase-like_b-brl"/>
</dbReference>
<dbReference type="Pfam" id="PF08021">
    <property type="entry name" value="FAD_binding_9"/>
    <property type="match status" value="1"/>
</dbReference>
<dbReference type="PROSITE" id="PS51384">
    <property type="entry name" value="FAD_FR"/>
    <property type="match status" value="1"/>
</dbReference>
<accession>A0ABP7F215</accession>
<dbReference type="EMBL" id="BAABDD010000002">
    <property type="protein sequence ID" value="GAA3728757.1"/>
    <property type="molecule type" value="Genomic_DNA"/>
</dbReference>
<dbReference type="InterPro" id="IPR013113">
    <property type="entry name" value="SIP_FAD-bd"/>
</dbReference>
<dbReference type="Gene3D" id="3.40.50.80">
    <property type="entry name" value="Nucleotide-binding domain of ferredoxin-NADP reductase (FNR) module"/>
    <property type="match status" value="1"/>
</dbReference>
<feature type="domain" description="FAD-binding FR-type" evidence="1">
    <location>
        <begin position="15"/>
        <end position="138"/>
    </location>
</feature>
<dbReference type="Gene3D" id="2.40.30.10">
    <property type="entry name" value="Translation factors"/>
    <property type="match status" value="1"/>
</dbReference>
<proteinExistence type="predicted"/>
<comment type="caution">
    <text evidence="2">The sequence shown here is derived from an EMBL/GenBank/DDBJ whole genome shotgun (WGS) entry which is preliminary data.</text>
</comment>
<evidence type="ECO:0000313" key="3">
    <source>
        <dbReference type="Proteomes" id="UP001500908"/>
    </source>
</evidence>
<dbReference type="PANTHER" id="PTHR30157">
    <property type="entry name" value="FERRIC REDUCTASE, NADPH-DEPENDENT"/>
    <property type="match status" value="1"/>
</dbReference>
<dbReference type="Proteomes" id="UP001500908">
    <property type="component" value="Unassembled WGS sequence"/>
</dbReference>
<dbReference type="InterPro" id="IPR039261">
    <property type="entry name" value="FNR_nucleotide-bd"/>
</dbReference>
<keyword evidence="3" id="KW-1185">Reference proteome</keyword>
<evidence type="ECO:0000259" key="1">
    <source>
        <dbReference type="PROSITE" id="PS51384"/>
    </source>
</evidence>
<gene>
    <name evidence="2" type="ORF">GCM10022402_06750</name>
</gene>
<dbReference type="InterPro" id="IPR017927">
    <property type="entry name" value="FAD-bd_FR_type"/>
</dbReference>
<dbReference type="CDD" id="cd06193">
    <property type="entry name" value="siderophore_interacting"/>
    <property type="match status" value="1"/>
</dbReference>
<dbReference type="PANTHER" id="PTHR30157:SF0">
    <property type="entry name" value="NADPH-DEPENDENT FERRIC-CHELATE REDUCTASE"/>
    <property type="match status" value="1"/>
</dbReference>
<dbReference type="InterPro" id="IPR007037">
    <property type="entry name" value="SIP_rossman_dom"/>
</dbReference>
<reference evidence="3" key="1">
    <citation type="journal article" date="2019" name="Int. J. Syst. Evol. Microbiol.">
        <title>The Global Catalogue of Microorganisms (GCM) 10K type strain sequencing project: providing services to taxonomists for standard genome sequencing and annotation.</title>
        <authorList>
            <consortium name="The Broad Institute Genomics Platform"/>
            <consortium name="The Broad Institute Genome Sequencing Center for Infectious Disease"/>
            <person name="Wu L."/>
            <person name="Ma J."/>
        </authorList>
    </citation>
    <scope>NUCLEOTIDE SEQUENCE [LARGE SCALE GENOMIC DNA]</scope>
    <source>
        <strain evidence="3">JCM 17137</strain>
    </source>
</reference>
<organism evidence="2 3">
    <name type="scientific">Salinactinospora qingdaonensis</name>
    <dbReference type="NCBI Taxonomy" id="702744"/>
    <lineage>
        <taxon>Bacteria</taxon>
        <taxon>Bacillati</taxon>
        <taxon>Actinomycetota</taxon>
        <taxon>Actinomycetes</taxon>
        <taxon>Streptosporangiales</taxon>
        <taxon>Nocardiopsidaceae</taxon>
        <taxon>Salinactinospora</taxon>
    </lineage>
</organism>
<dbReference type="InterPro" id="IPR039374">
    <property type="entry name" value="SIP_fam"/>
</dbReference>
<dbReference type="Pfam" id="PF04954">
    <property type="entry name" value="SIP"/>
    <property type="match status" value="1"/>
</dbReference>
<sequence>MTVTRSEARREMYPLRARNLEVRSTERITPRMIRVIFTGDDLADFRSDNYADHIKLFFPDEETGEHRLPVVDENERWNAKDPGYIFRDYTVRRFDRQARELTVDFVAHDHGPAGRWAMRAVPGQRLGVLGPRGTHYVPHDFDYYVIAADETALPAAARWLEELPRQATVFAFLEVADAAEEQHIDAPAGASITWLHRDGAEPGTTDLLERAVRGLTLPEGEGFVWVAGEASCLKNIRRYLKESGFERGRTADVDGYWRRGTVNLDHHAPPED</sequence>
<evidence type="ECO:0000313" key="2">
    <source>
        <dbReference type="EMBL" id="GAA3728757.1"/>
    </source>
</evidence>
<dbReference type="SUPFAM" id="SSF63380">
    <property type="entry name" value="Riboflavin synthase domain-like"/>
    <property type="match status" value="1"/>
</dbReference>
<dbReference type="RefSeq" id="WP_344967121.1">
    <property type="nucleotide sequence ID" value="NZ_BAABDD010000002.1"/>
</dbReference>